<protein>
    <submittedName>
        <fullName evidence="3">DNA utilization protein GntX</fullName>
    </submittedName>
</protein>
<dbReference type="InterPro" id="IPR044005">
    <property type="entry name" value="DZR_2"/>
</dbReference>
<dbReference type="Gene3D" id="3.40.50.2020">
    <property type="match status" value="1"/>
</dbReference>
<keyword evidence="4" id="KW-1185">Reference proteome</keyword>
<evidence type="ECO:0000313" key="3">
    <source>
        <dbReference type="EMBL" id="SMX41300.1"/>
    </source>
</evidence>
<proteinExistence type="inferred from homology"/>
<dbReference type="EMBL" id="FXYD01000004">
    <property type="protein sequence ID" value="SMX41300.1"/>
    <property type="molecule type" value="Genomic_DNA"/>
</dbReference>
<dbReference type="InterPro" id="IPR029057">
    <property type="entry name" value="PRTase-like"/>
</dbReference>
<organism evidence="3 4">
    <name type="scientific">Octadecabacter ascidiaceicola</name>
    <dbReference type="NCBI Taxonomy" id="1655543"/>
    <lineage>
        <taxon>Bacteria</taxon>
        <taxon>Pseudomonadati</taxon>
        <taxon>Pseudomonadota</taxon>
        <taxon>Alphaproteobacteria</taxon>
        <taxon>Rhodobacterales</taxon>
        <taxon>Roseobacteraceae</taxon>
        <taxon>Octadecabacter</taxon>
    </lineage>
</organism>
<dbReference type="InterPro" id="IPR000836">
    <property type="entry name" value="PRTase_dom"/>
</dbReference>
<accession>A0A238KES5</accession>
<sequence>MQSLIQILYPPQCALCDAKTESDFGLCGSCWAKTPFIEGLCCDDCGAPLPGGNAGDLGVLCDDCMVIARPWSKGRAALVYKDNARRLVLSLKHGDRTDLVRAVGPWMMKAAEPMMTPETLVVPIPLHRFRLLKRKFNQAVLLAQRIAQLANAECCNDGLIRTKRTAPLDGHNRDQRFETLSGAITANPKRVAQIKGRKVLLVDDVMTSGATFAAATEACFAAGADDVNVLALARVVKDA</sequence>
<comment type="similarity">
    <text evidence="1">Belongs to the ComF/GntX family.</text>
</comment>
<evidence type="ECO:0000313" key="4">
    <source>
        <dbReference type="Proteomes" id="UP000203464"/>
    </source>
</evidence>
<dbReference type="PANTHER" id="PTHR47505">
    <property type="entry name" value="DNA UTILIZATION PROTEIN YHGH"/>
    <property type="match status" value="1"/>
</dbReference>
<evidence type="ECO:0000259" key="2">
    <source>
        <dbReference type="Pfam" id="PF18912"/>
    </source>
</evidence>
<name>A0A238KES5_9RHOB</name>
<dbReference type="InterPro" id="IPR051910">
    <property type="entry name" value="ComF/GntX_DNA_util-trans"/>
</dbReference>
<evidence type="ECO:0000256" key="1">
    <source>
        <dbReference type="ARBA" id="ARBA00008007"/>
    </source>
</evidence>
<dbReference type="PANTHER" id="PTHR47505:SF1">
    <property type="entry name" value="DNA UTILIZATION PROTEIN YHGH"/>
    <property type="match status" value="1"/>
</dbReference>
<dbReference type="RefSeq" id="WP_093996860.1">
    <property type="nucleotide sequence ID" value="NZ_FXYD01000004.1"/>
</dbReference>
<dbReference type="CDD" id="cd06223">
    <property type="entry name" value="PRTases_typeI"/>
    <property type="match status" value="1"/>
</dbReference>
<gene>
    <name evidence="3" type="ORF">OCA8868_02468</name>
</gene>
<dbReference type="OrthoDB" id="9779910at2"/>
<reference evidence="4" key="1">
    <citation type="submission" date="2017-05" db="EMBL/GenBank/DDBJ databases">
        <authorList>
            <person name="Rodrigo-Torres L."/>
            <person name="Arahal R. D."/>
            <person name="Lucena T."/>
        </authorList>
    </citation>
    <scope>NUCLEOTIDE SEQUENCE [LARGE SCALE GENOMIC DNA]</scope>
    <source>
        <strain evidence="4">CECT 8868</strain>
    </source>
</reference>
<dbReference type="AlphaFoldDB" id="A0A238KES5"/>
<feature type="domain" description="Double zinc ribbon" evidence="2">
    <location>
        <begin position="4"/>
        <end position="65"/>
    </location>
</feature>
<dbReference type="SUPFAM" id="SSF53271">
    <property type="entry name" value="PRTase-like"/>
    <property type="match status" value="1"/>
</dbReference>
<dbReference type="Pfam" id="PF18912">
    <property type="entry name" value="DZR_2"/>
    <property type="match status" value="1"/>
</dbReference>
<dbReference type="Proteomes" id="UP000203464">
    <property type="component" value="Unassembled WGS sequence"/>
</dbReference>